<keyword evidence="6" id="KW-0156">Chromatin regulator</keyword>
<dbReference type="OrthoDB" id="71227at2759"/>
<dbReference type="GO" id="GO:0006335">
    <property type="term" value="P:DNA replication-dependent chromatin assembly"/>
    <property type="evidence" value="ECO:0007669"/>
    <property type="project" value="InterPro"/>
</dbReference>
<evidence type="ECO:0000256" key="4">
    <source>
        <dbReference type="ARBA" id="ARBA00022737"/>
    </source>
</evidence>
<dbReference type="PROSITE" id="PS50294">
    <property type="entry name" value="WD_REPEATS_REGION"/>
    <property type="match status" value="1"/>
</dbReference>
<feature type="domain" description="CAF1B/HIR1 beta-propeller" evidence="11">
    <location>
        <begin position="415"/>
        <end position="604"/>
    </location>
</feature>
<comment type="subcellular location">
    <subcellularLocation>
        <location evidence="1">Nucleus</location>
    </subcellularLocation>
</comment>
<dbReference type="GO" id="GO:0006334">
    <property type="term" value="P:nucleosome assembly"/>
    <property type="evidence" value="ECO:0007669"/>
    <property type="project" value="TreeGrafter"/>
</dbReference>
<evidence type="ECO:0000259" key="11">
    <source>
        <dbReference type="Pfam" id="PF24105"/>
    </source>
</evidence>
<evidence type="ECO:0000256" key="2">
    <source>
        <dbReference type="ARBA" id="ARBA00007306"/>
    </source>
</evidence>
<evidence type="ECO:0000256" key="9">
    <source>
        <dbReference type="PROSITE-ProRule" id="PRU00221"/>
    </source>
</evidence>
<dbReference type="InterPro" id="IPR001680">
    <property type="entry name" value="WD40_rpt"/>
</dbReference>
<dbReference type="GO" id="GO:0005634">
    <property type="term" value="C:nucleus"/>
    <property type="evidence" value="ECO:0007669"/>
    <property type="project" value="UniProtKB-SubCell"/>
</dbReference>
<evidence type="ECO:0000256" key="8">
    <source>
        <dbReference type="ARBA" id="ARBA00023242"/>
    </source>
</evidence>
<dbReference type="GO" id="GO:0006281">
    <property type="term" value="P:DNA repair"/>
    <property type="evidence" value="ECO:0007669"/>
    <property type="project" value="UniProtKB-KW"/>
</dbReference>
<keyword evidence="8" id="KW-0539">Nucleus</keyword>
<feature type="compositionally biased region" description="Low complexity" evidence="10">
    <location>
        <begin position="248"/>
        <end position="257"/>
    </location>
</feature>
<evidence type="ECO:0000256" key="6">
    <source>
        <dbReference type="ARBA" id="ARBA00022853"/>
    </source>
</evidence>
<evidence type="ECO:0000256" key="7">
    <source>
        <dbReference type="ARBA" id="ARBA00023204"/>
    </source>
</evidence>
<feature type="repeat" description="WD" evidence="9">
    <location>
        <begin position="121"/>
        <end position="162"/>
    </location>
</feature>
<evidence type="ECO:0000256" key="3">
    <source>
        <dbReference type="ARBA" id="ARBA00022574"/>
    </source>
</evidence>
<proteinExistence type="inferred from homology"/>
<feature type="domain" description="CAF1B/HIR1 beta-propeller" evidence="11">
    <location>
        <begin position="4"/>
        <end position="200"/>
    </location>
</feature>
<dbReference type="InterPro" id="IPR055410">
    <property type="entry name" value="Beta-prop_CAF1B_HIR1"/>
</dbReference>
<feature type="compositionally biased region" description="Low complexity" evidence="10">
    <location>
        <begin position="286"/>
        <end position="298"/>
    </location>
</feature>
<feature type="compositionally biased region" description="Basic and acidic residues" evidence="10">
    <location>
        <begin position="754"/>
        <end position="764"/>
    </location>
</feature>
<dbReference type="Proteomes" id="UP000242877">
    <property type="component" value="Unassembled WGS sequence"/>
</dbReference>
<feature type="region of interest" description="Disordered" evidence="10">
    <location>
        <begin position="612"/>
        <end position="783"/>
    </location>
</feature>
<sequence>MKAAPLLISWHDDNAPIYSINFDHHNGHGRLATAGNDNNVRLWKVEAIGSERKVTYLSTLIKHTQAVNVVRFCPRGEMLASAGDDGNVLLWVPSELGAAHSIAMGEDHSDDKEIWRVKHMCRSSGAEIYDLAWSPDGVYFITGSMDNVARIYNAQTGQMVRQIAEHSHYVQGVAWDPLNEFVATQSSDRSVHMYSLKTKDGQFSLNNHAKFLRMDMPPRRPAASTHPANPARSQSPLPALSDLNVNIPRSSSAASPVPSTPGTPHPMDPPPVTHRDSHPLNRPVSRRSSFSSQHSYSHSLRRSASPAPTTMPLPAVKPLEPAQSPKIFPKESLMGGPSFGLGAAAMGSTGYLVKNANLYANETLTSFFRRLTFSPDGSLLFTPAGQYKTSAPVEKPQFGNPLSPIHQDMDDQRPVEETVNTVYIYTRAGFNRPPIAHLPGHKKPSIAVSCSPIKYELRRRDFEENGNEIKTTYLTVDTGAEKPKPEKSESMQQSPDNLMPPPPTACSMKDTIVSPAENSQDSRPPTPPPFPTPVFSLPYRIVYAVATQDTVLIYDTQQSIPLCVVSNLHYATFTDLSWSNDGLTLLMSSADGFCSTVAFEKGELGVPYIKKEKSHASTPSNSNVKTSQMSPPASVPTPSPSVTSSANNPIAPSVTPLGSIPGPIPTMSNMPVPALTTSNHSLTMATPPETPLTSGSTPTTTQGHSASKSLSKRGLDALKNEGENAAVSATSASANTQSTDSEDKESEATQISSNREKNEDGERTTKKRRIAPTLMSAPSKPTP</sequence>
<feature type="region of interest" description="Disordered" evidence="10">
    <location>
        <begin position="470"/>
        <end position="510"/>
    </location>
</feature>
<dbReference type="FunFam" id="2.130.10.10:FF:000461">
    <property type="entry name" value="Chromatin assembly factor 1 subunit B"/>
    <property type="match status" value="1"/>
</dbReference>
<feature type="compositionally biased region" description="Low complexity" evidence="10">
    <location>
        <begin position="640"/>
        <end position="649"/>
    </location>
</feature>
<evidence type="ECO:0000256" key="1">
    <source>
        <dbReference type="ARBA" id="ARBA00004123"/>
    </source>
</evidence>
<accession>A0A167V3F8</accession>
<comment type="similarity">
    <text evidence="2">Belongs to the WD repeat HIR1 family.</text>
</comment>
<dbReference type="InterPro" id="IPR045145">
    <property type="entry name" value="PTHR15271"/>
</dbReference>
<keyword evidence="5" id="KW-0227">DNA damage</keyword>
<dbReference type="PROSITE" id="PS50082">
    <property type="entry name" value="WD_REPEATS_2"/>
    <property type="match status" value="3"/>
</dbReference>
<dbReference type="Gene3D" id="2.130.10.10">
    <property type="entry name" value="YVTN repeat-like/Quinoprotein amine dehydrogenase"/>
    <property type="match status" value="2"/>
</dbReference>
<dbReference type="Pfam" id="PF24105">
    <property type="entry name" value="Beta-prop_CAF1B_HIR1"/>
    <property type="match status" value="2"/>
</dbReference>
<evidence type="ECO:0000313" key="13">
    <source>
        <dbReference type="Proteomes" id="UP000242877"/>
    </source>
</evidence>
<gene>
    <name evidence="12" type="ORF">AAP_06026</name>
</gene>
<feature type="region of interest" description="Disordered" evidence="10">
    <location>
        <begin position="217"/>
        <end position="323"/>
    </location>
</feature>
<dbReference type="InterPro" id="IPR015943">
    <property type="entry name" value="WD40/YVTN_repeat-like_dom_sf"/>
</dbReference>
<dbReference type="PANTHER" id="PTHR15271">
    <property type="entry name" value="CHROMATIN ASSEMBLY FACTOR 1 SUBUNIT B"/>
    <property type="match status" value="1"/>
</dbReference>
<dbReference type="SUPFAM" id="SSF50978">
    <property type="entry name" value="WD40 repeat-like"/>
    <property type="match status" value="1"/>
</dbReference>
<reference evidence="12 13" key="1">
    <citation type="journal article" date="2016" name="Genome Biol. Evol.">
        <title>Divergent and convergent evolution of fungal pathogenicity.</title>
        <authorList>
            <person name="Shang Y."/>
            <person name="Xiao G."/>
            <person name="Zheng P."/>
            <person name="Cen K."/>
            <person name="Zhan S."/>
            <person name="Wang C."/>
        </authorList>
    </citation>
    <scope>NUCLEOTIDE SEQUENCE [LARGE SCALE GENOMIC DNA]</scope>
    <source>
        <strain evidence="12 13">ARSEF 7405</strain>
    </source>
</reference>
<dbReference type="InterPro" id="IPR036322">
    <property type="entry name" value="WD40_repeat_dom_sf"/>
</dbReference>
<feature type="compositionally biased region" description="Low complexity" evidence="10">
    <location>
        <begin position="691"/>
        <end position="701"/>
    </location>
</feature>
<feature type="compositionally biased region" description="Polar residues" evidence="10">
    <location>
        <begin position="616"/>
        <end position="629"/>
    </location>
</feature>
<feature type="compositionally biased region" description="Basic and acidic residues" evidence="10">
    <location>
        <begin position="479"/>
        <end position="489"/>
    </location>
</feature>
<feature type="compositionally biased region" description="Pro residues" evidence="10">
    <location>
        <begin position="258"/>
        <end position="272"/>
    </location>
</feature>
<name>A0A167V3F8_9EURO</name>
<organism evidence="12 13">
    <name type="scientific">Ascosphaera apis ARSEF 7405</name>
    <dbReference type="NCBI Taxonomy" id="392613"/>
    <lineage>
        <taxon>Eukaryota</taxon>
        <taxon>Fungi</taxon>
        <taxon>Dikarya</taxon>
        <taxon>Ascomycota</taxon>
        <taxon>Pezizomycotina</taxon>
        <taxon>Eurotiomycetes</taxon>
        <taxon>Eurotiomycetidae</taxon>
        <taxon>Onygenales</taxon>
        <taxon>Ascosphaeraceae</taxon>
        <taxon>Ascosphaera</taxon>
    </lineage>
</organism>
<feature type="compositionally biased region" description="Low complexity" evidence="10">
    <location>
        <begin position="725"/>
        <end position="739"/>
    </location>
</feature>
<evidence type="ECO:0000256" key="5">
    <source>
        <dbReference type="ARBA" id="ARBA00022763"/>
    </source>
</evidence>
<dbReference type="GO" id="GO:0033186">
    <property type="term" value="C:CAF-1 complex"/>
    <property type="evidence" value="ECO:0007669"/>
    <property type="project" value="TreeGrafter"/>
</dbReference>
<dbReference type="PANTHER" id="PTHR15271:SF4">
    <property type="entry name" value="CHROMATIN ASSEMBLY FACTOR 1 SUBUNIT B"/>
    <property type="match status" value="1"/>
</dbReference>
<dbReference type="EMBL" id="AZGZ01000041">
    <property type="protein sequence ID" value="KZZ86991.1"/>
    <property type="molecule type" value="Genomic_DNA"/>
</dbReference>
<dbReference type="VEuPathDB" id="FungiDB:AAP_06026"/>
<dbReference type="SMART" id="SM00320">
    <property type="entry name" value="WD40"/>
    <property type="match status" value="5"/>
</dbReference>
<feature type="repeat" description="WD" evidence="9">
    <location>
        <begin position="60"/>
        <end position="91"/>
    </location>
</feature>
<keyword evidence="3 9" id="KW-0853">WD repeat</keyword>
<evidence type="ECO:0000256" key="10">
    <source>
        <dbReference type="SAM" id="MobiDB-lite"/>
    </source>
</evidence>
<comment type="caution">
    <text evidence="12">The sequence shown here is derived from an EMBL/GenBank/DDBJ whole genome shotgun (WGS) entry which is preliminary data.</text>
</comment>
<keyword evidence="13" id="KW-1185">Reference proteome</keyword>
<keyword evidence="7" id="KW-0234">DNA repair</keyword>
<keyword evidence="4" id="KW-0677">Repeat</keyword>
<dbReference type="AlphaFoldDB" id="A0A167V3F8"/>
<feature type="compositionally biased region" description="Basic and acidic residues" evidence="10">
    <location>
        <begin position="713"/>
        <end position="722"/>
    </location>
</feature>
<protein>
    <submittedName>
        <fullName evidence="12">WD40/YVTN repeat-like-containing domain protein</fullName>
    </submittedName>
</protein>
<feature type="compositionally biased region" description="Polar residues" evidence="10">
    <location>
        <begin position="675"/>
        <end position="684"/>
    </location>
</feature>
<feature type="repeat" description="WD" evidence="9">
    <location>
        <begin position="163"/>
        <end position="204"/>
    </location>
</feature>
<evidence type="ECO:0000313" key="12">
    <source>
        <dbReference type="EMBL" id="KZZ86991.1"/>
    </source>
</evidence>